<evidence type="ECO:0000313" key="8">
    <source>
        <dbReference type="Proteomes" id="UP000033101"/>
    </source>
</evidence>
<evidence type="ECO:0000256" key="2">
    <source>
        <dbReference type="ARBA" id="ARBA00022801"/>
    </source>
</evidence>
<dbReference type="GO" id="GO:0046872">
    <property type="term" value="F:metal ion binding"/>
    <property type="evidence" value="ECO:0007669"/>
    <property type="project" value="UniProtKB-KW"/>
</dbReference>
<dbReference type="RefSeq" id="WP_082089232.1">
    <property type="nucleotide sequence ID" value="NZ_CP009516.1"/>
</dbReference>
<dbReference type="PANTHER" id="PTHR42988:SF2">
    <property type="entry name" value="CYCLIC NUCLEOTIDE PHOSPHODIESTERASE CBUA0032-RELATED"/>
    <property type="match status" value="1"/>
</dbReference>
<name>A0A0E3S7A8_9EURY</name>
<feature type="domain" description="Calcineurin-like phosphoesterase" evidence="6">
    <location>
        <begin position="8"/>
        <end position="259"/>
    </location>
</feature>
<dbReference type="GO" id="GO:0016787">
    <property type="term" value="F:hydrolase activity"/>
    <property type="evidence" value="ECO:0007669"/>
    <property type="project" value="UniProtKB-KW"/>
</dbReference>
<evidence type="ECO:0000256" key="4">
    <source>
        <dbReference type="ARBA" id="ARBA00025742"/>
    </source>
</evidence>
<dbReference type="PANTHER" id="PTHR42988">
    <property type="entry name" value="PHOSPHOHYDROLASE"/>
    <property type="match status" value="1"/>
</dbReference>
<feature type="region of interest" description="Disordered" evidence="5">
    <location>
        <begin position="341"/>
        <end position="368"/>
    </location>
</feature>
<gene>
    <name evidence="7" type="ORF">MSHOH_0756</name>
</gene>
<dbReference type="Pfam" id="PF00149">
    <property type="entry name" value="Metallophos"/>
    <property type="match status" value="1"/>
</dbReference>
<sequence>MNSTITWLHISDTHFCKEKHDFDSMRVIDRFFEDLYFMKTNYNLYPDLIFFTGDVVYSCTESTLESQYKEAQEFLDKILRTFSIKSNNNVFIVPGNHDVDRVSISPEQTSWLDDQVKKNRIEASLNVNIMIQKNTPQFQRYMERLNKYKKFLEVNDYKHLLEDPDRLTYSTVRDINGFNVGIVGLNSVWSSRGGSDEDRGRLWLGTYQISKACNKIKNTTFSIVISHHPPDWFTFMEEKLMCKYIRNEFQFYLFGHEHEEWVTPIENYIRITSGALYNGFEQKHGYNFVRLYPHENRGEIFLRTYNGARWIPDIIGNETDNEGRWNLQGIFNESFPILRKNDENNSSKESKNSESNKVTNVKESEKISNKAERKDIENRLEIFYAPAQNAIMVANKFIKEPQNLKTLSEICKHKRGYEHQDMTPFERASIYVVEELKLIANYRFLAKKDTIKSFEKYVYEEESEENYLELSRLINRDIEDYQESLNNI</sequence>
<organism evidence="7 8">
    <name type="scientific">Methanosarcina horonobensis HB-1 = JCM 15518</name>
    <dbReference type="NCBI Taxonomy" id="1434110"/>
    <lineage>
        <taxon>Archaea</taxon>
        <taxon>Methanobacteriati</taxon>
        <taxon>Methanobacteriota</taxon>
        <taxon>Stenosarchaea group</taxon>
        <taxon>Methanomicrobia</taxon>
        <taxon>Methanosarcinales</taxon>
        <taxon>Methanosarcinaceae</taxon>
        <taxon>Methanosarcina</taxon>
    </lineage>
</organism>
<accession>A0A0E3S7A8</accession>
<evidence type="ECO:0000256" key="3">
    <source>
        <dbReference type="ARBA" id="ARBA00023004"/>
    </source>
</evidence>
<dbReference type="PATRIC" id="fig|1434110.4.peg.925"/>
<protein>
    <recommendedName>
        <fullName evidence="6">Calcineurin-like phosphoesterase domain-containing protein</fullName>
    </recommendedName>
</protein>
<dbReference type="GeneID" id="24829906"/>
<evidence type="ECO:0000259" key="6">
    <source>
        <dbReference type="Pfam" id="PF00149"/>
    </source>
</evidence>
<dbReference type="Proteomes" id="UP000033101">
    <property type="component" value="Chromosome"/>
</dbReference>
<keyword evidence="8" id="KW-1185">Reference proteome</keyword>
<keyword evidence="1" id="KW-0479">Metal-binding</keyword>
<evidence type="ECO:0000313" key="7">
    <source>
        <dbReference type="EMBL" id="AKB77239.1"/>
    </source>
</evidence>
<keyword evidence="2" id="KW-0378">Hydrolase</keyword>
<dbReference type="HOGENOM" id="CLU_582225_0_0_2"/>
<proteinExistence type="inferred from homology"/>
<dbReference type="InterPro" id="IPR029052">
    <property type="entry name" value="Metallo-depent_PP-like"/>
</dbReference>
<comment type="similarity">
    <text evidence="4">Belongs to the cyclic nucleotide phosphodiesterase class-III family.</text>
</comment>
<dbReference type="Gene3D" id="3.60.21.10">
    <property type="match status" value="1"/>
</dbReference>
<dbReference type="AlphaFoldDB" id="A0A0E3S7A8"/>
<dbReference type="InterPro" id="IPR004843">
    <property type="entry name" value="Calcineurin-like_PHP"/>
</dbReference>
<evidence type="ECO:0000256" key="5">
    <source>
        <dbReference type="SAM" id="MobiDB-lite"/>
    </source>
</evidence>
<dbReference type="SUPFAM" id="SSF56300">
    <property type="entry name" value="Metallo-dependent phosphatases"/>
    <property type="match status" value="1"/>
</dbReference>
<dbReference type="EMBL" id="CP009516">
    <property type="protein sequence ID" value="AKB77239.1"/>
    <property type="molecule type" value="Genomic_DNA"/>
</dbReference>
<dbReference type="InterPro" id="IPR050884">
    <property type="entry name" value="CNP_phosphodiesterase-III"/>
</dbReference>
<dbReference type="KEGG" id="mhor:MSHOH_0756"/>
<reference evidence="7 8" key="1">
    <citation type="submission" date="2014-07" db="EMBL/GenBank/DDBJ databases">
        <title>Methanogenic archaea and the global carbon cycle.</title>
        <authorList>
            <person name="Henriksen J.R."/>
            <person name="Luke J."/>
            <person name="Reinhart S."/>
            <person name="Benedict M.N."/>
            <person name="Youngblut N.D."/>
            <person name="Metcalf M.E."/>
            <person name="Whitaker R.J."/>
            <person name="Metcalf W.W."/>
        </authorList>
    </citation>
    <scope>NUCLEOTIDE SEQUENCE [LARGE SCALE GENOMIC DNA]</scope>
    <source>
        <strain evidence="7 8">HB-1</strain>
    </source>
</reference>
<evidence type="ECO:0000256" key="1">
    <source>
        <dbReference type="ARBA" id="ARBA00022723"/>
    </source>
</evidence>
<keyword evidence="3" id="KW-0408">Iron</keyword>